<proteinExistence type="predicted"/>
<dbReference type="Proteomes" id="UP000092575">
    <property type="component" value="Unassembled WGS sequence"/>
</dbReference>
<dbReference type="Pfam" id="PF17375">
    <property type="entry name" value="DUF5397"/>
    <property type="match status" value="1"/>
</dbReference>
<evidence type="ECO:0000313" key="2">
    <source>
        <dbReference type="Proteomes" id="UP000092575"/>
    </source>
</evidence>
<name>A0A1B8QQF3_MORNO</name>
<evidence type="ECO:0000313" key="1">
    <source>
        <dbReference type="EMBL" id="OBX86540.1"/>
    </source>
</evidence>
<accession>A0A1B8QQF3</accession>
<comment type="caution">
    <text evidence="1">The sequence shown here is derived from an EMBL/GenBank/DDBJ whole genome shotgun (WGS) entry which is preliminary data.</text>
</comment>
<dbReference type="RefSeq" id="WP_067007520.1">
    <property type="nucleotide sequence ID" value="NZ_LXTW01000005.1"/>
</dbReference>
<organism evidence="1 2">
    <name type="scientific">Moraxella nonliquefaciens</name>
    <dbReference type="NCBI Taxonomy" id="478"/>
    <lineage>
        <taxon>Bacteria</taxon>
        <taxon>Pseudomonadati</taxon>
        <taxon>Pseudomonadota</taxon>
        <taxon>Gammaproteobacteria</taxon>
        <taxon>Moraxellales</taxon>
        <taxon>Moraxellaceae</taxon>
        <taxon>Moraxella</taxon>
    </lineage>
</organism>
<dbReference type="EMBL" id="LXTW01000005">
    <property type="protein sequence ID" value="OBX86540.1"/>
    <property type="molecule type" value="Genomic_DNA"/>
</dbReference>
<sequence>MATLTLQENTSIPVGSIRTIGEFGNPYIVSDKTETLDNGKILVEIEFLQSGRKDYYPLNEILLDPEAE</sequence>
<gene>
    <name evidence="1" type="ORF">A7456_09445</name>
</gene>
<dbReference type="AlphaFoldDB" id="A0A1B8QQF3"/>
<dbReference type="InterPro" id="IPR035335">
    <property type="entry name" value="DUF5397"/>
</dbReference>
<protein>
    <submittedName>
        <fullName evidence="1">Uncharacterized protein</fullName>
    </submittedName>
</protein>
<dbReference type="STRING" id="478.A7456_09445"/>
<reference evidence="1 2" key="1">
    <citation type="submission" date="2016-05" db="EMBL/GenBank/DDBJ databases">
        <title>Draft genome sequence of Moraxella nonliquefaciens CCUG 348T.</title>
        <authorList>
            <person name="Salva-Serra F."/>
            <person name="Engstrom-Jakobsson H."/>
            <person name="Thorell K."/>
            <person name="Gonzales-Siles L."/>
            <person name="Karlsson R."/>
            <person name="Boulund F."/>
            <person name="Engstrand L."/>
            <person name="Kristiansson E."/>
            <person name="Moore E."/>
        </authorList>
    </citation>
    <scope>NUCLEOTIDE SEQUENCE [LARGE SCALE GENOMIC DNA]</scope>
    <source>
        <strain evidence="1 2">CCUG 348</strain>
    </source>
</reference>